<dbReference type="AlphaFoldDB" id="A0A9D0Z3W5"/>
<dbReference type="EMBL" id="DVFK01000112">
    <property type="protein sequence ID" value="HIQ68499.1"/>
    <property type="molecule type" value="Genomic_DNA"/>
</dbReference>
<keyword evidence="1" id="KW-0812">Transmembrane</keyword>
<evidence type="ECO:0000313" key="3">
    <source>
        <dbReference type="Proteomes" id="UP000886796"/>
    </source>
</evidence>
<comment type="caution">
    <text evidence="2">The sequence shown here is derived from an EMBL/GenBank/DDBJ whole genome shotgun (WGS) entry which is preliminary data.</text>
</comment>
<feature type="transmembrane region" description="Helical" evidence="1">
    <location>
        <begin position="51"/>
        <end position="72"/>
    </location>
</feature>
<feature type="transmembrane region" description="Helical" evidence="1">
    <location>
        <begin position="84"/>
        <end position="101"/>
    </location>
</feature>
<evidence type="ECO:0000256" key="1">
    <source>
        <dbReference type="SAM" id="Phobius"/>
    </source>
</evidence>
<dbReference type="Proteomes" id="UP000886796">
    <property type="component" value="Unassembled WGS sequence"/>
</dbReference>
<keyword evidence="1" id="KW-1133">Transmembrane helix</keyword>
<gene>
    <name evidence="2" type="ORF">IAB74_08340</name>
</gene>
<proteinExistence type="predicted"/>
<keyword evidence="1" id="KW-0472">Membrane</keyword>
<reference evidence="2" key="1">
    <citation type="submission" date="2020-10" db="EMBL/GenBank/DDBJ databases">
        <authorList>
            <person name="Gilroy R."/>
        </authorList>
    </citation>
    <scope>NUCLEOTIDE SEQUENCE</scope>
    <source>
        <strain evidence="2">13361</strain>
    </source>
</reference>
<evidence type="ECO:0000313" key="2">
    <source>
        <dbReference type="EMBL" id="HIQ68499.1"/>
    </source>
</evidence>
<name>A0A9D0Z3W5_9FIRM</name>
<protein>
    <submittedName>
        <fullName evidence="2">Heme transporter CcmB</fullName>
    </submittedName>
</protein>
<reference evidence="2" key="2">
    <citation type="journal article" date="2021" name="PeerJ">
        <title>Extensive microbial diversity within the chicken gut microbiome revealed by metagenomics and culture.</title>
        <authorList>
            <person name="Gilroy R."/>
            <person name="Ravi A."/>
            <person name="Getino M."/>
            <person name="Pursley I."/>
            <person name="Horton D.L."/>
            <person name="Alikhan N.F."/>
            <person name="Baker D."/>
            <person name="Gharbi K."/>
            <person name="Hall N."/>
            <person name="Watson M."/>
            <person name="Adriaenssens E.M."/>
            <person name="Foster-Nyarko E."/>
            <person name="Jarju S."/>
            <person name="Secka A."/>
            <person name="Antonio M."/>
            <person name="Oren A."/>
            <person name="Chaudhuri R.R."/>
            <person name="La Ragione R."/>
            <person name="Hildebrand F."/>
            <person name="Pallen M.J."/>
        </authorList>
    </citation>
    <scope>NUCLEOTIDE SEQUENCE</scope>
    <source>
        <strain evidence="2">13361</strain>
    </source>
</reference>
<sequence>MKKILGILLLVSFLATVSVPLTGVIVHKLASTVFLLLSLVHMVTARRKSKLGWILLALVIAAFASGILGMILDDYPVVLGLHKLLSLGSVFALGLHSAVYFRRKRERD</sequence>
<organism evidence="2 3">
    <name type="scientific">Candidatus Faecousia excrementigallinarum</name>
    <dbReference type="NCBI Taxonomy" id="2840806"/>
    <lineage>
        <taxon>Bacteria</taxon>
        <taxon>Bacillati</taxon>
        <taxon>Bacillota</taxon>
        <taxon>Clostridia</taxon>
        <taxon>Eubacteriales</taxon>
        <taxon>Oscillospiraceae</taxon>
        <taxon>Faecousia</taxon>
    </lineage>
</organism>
<accession>A0A9D0Z3W5</accession>